<dbReference type="PIRSF" id="PIRSF018266">
    <property type="entry name" value="FecR"/>
    <property type="match status" value="1"/>
</dbReference>
<dbReference type="Pfam" id="PF04773">
    <property type="entry name" value="FecR"/>
    <property type="match status" value="1"/>
</dbReference>
<dbReference type="Pfam" id="PF16344">
    <property type="entry name" value="FecR_C"/>
    <property type="match status" value="1"/>
</dbReference>
<sequence>MHRTKHAMTSDNSHLPTDARDAAAYWFARVHSGNFTVAEHERLKQWRQAHADNEREYRALDEIWQATTLLPDADLRELLEAPARGSGGGRHTRRRWLAAAGAVCTVAVVGGVLMNRHALESPVHTSRYTTAKGEQRSEVQPDGSSIQMNVSTELVVRYYATRRTVEMVRGEAMFTVTPDRDRPFLVDAGAVSVRVTGTVFNVRRDEDRVLVAVQSGSVEVSSGRWWNRDTAMLAAGMTAQAQPGQDLLVGPGDVPALTAWRQGKVVFQDQPLEDMVREMNRYLSQPIHLTDSKLKRLRMAGVFNIQDADGFLQALQNNLPIVVRRREDGGADLSLLR</sequence>
<evidence type="ECO:0000256" key="1">
    <source>
        <dbReference type="SAM" id="Phobius"/>
    </source>
</evidence>
<evidence type="ECO:0000259" key="4">
    <source>
        <dbReference type="Pfam" id="PF16344"/>
    </source>
</evidence>
<keyword evidence="6" id="KW-1185">Reference proteome</keyword>
<proteinExistence type="predicted"/>
<keyword evidence="1" id="KW-0472">Membrane</keyword>
<dbReference type="InterPro" id="IPR006860">
    <property type="entry name" value="FecR"/>
</dbReference>
<dbReference type="RefSeq" id="WP_105240516.1">
    <property type="nucleotide sequence ID" value="NZ_CP023270.1"/>
</dbReference>
<reference evidence="5 6" key="1">
    <citation type="submission" date="2017-09" db="EMBL/GenBank/DDBJ databases">
        <title>Genomic, metabolic, and phenotypic characteristics of bacterial isolates from the natural microbiome of the model nematode Caenorhabditis elegans.</title>
        <authorList>
            <person name="Zimmermann J."/>
            <person name="Obeng N."/>
            <person name="Yang W."/>
            <person name="Obeng O."/>
            <person name="Kissoyan K."/>
            <person name="Pees B."/>
            <person name="Dirksen P."/>
            <person name="Hoppner M."/>
            <person name="Franke A."/>
            <person name="Rosenstiel P."/>
            <person name="Leippe M."/>
            <person name="Dierking K."/>
            <person name="Kaleta C."/>
            <person name="Schulenburg H."/>
        </authorList>
    </citation>
    <scope>NUCLEOTIDE SEQUENCE [LARGE SCALE GENOMIC DNA]</scope>
    <source>
        <strain evidence="5 6">MYb73</strain>
    </source>
</reference>
<dbReference type="PANTHER" id="PTHR30273">
    <property type="entry name" value="PERIPLASMIC SIGNAL SENSOR AND SIGMA FACTOR ACTIVATOR FECR-RELATED"/>
    <property type="match status" value="1"/>
</dbReference>
<dbReference type="Pfam" id="PF16220">
    <property type="entry name" value="DUF4880"/>
    <property type="match status" value="1"/>
</dbReference>
<organism evidence="5 6">
    <name type="scientific">Achromobacter spanius</name>
    <dbReference type="NCBI Taxonomy" id="217203"/>
    <lineage>
        <taxon>Bacteria</taxon>
        <taxon>Pseudomonadati</taxon>
        <taxon>Pseudomonadota</taxon>
        <taxon>Betaproteobacteria</taxon>
        <taxon>Burkholderiales</taxon>
        <taxon>Alcaligenaceae</taxon>
        <taxon>Achromobacter</taxon>
    </lineage>
</organism>
<feature type="domain" description="Protein FecR C-terminal" evidence="4">
    <location>
        <begin position="265"/>
        <end position="324"/>
    </location>
</feature>
<dbReference type="Gene3D" id="3.55.50.30">
    <property type="match status" value="1"/>
</dbReference>
<gene>
    <name evidence="5" type="ORF">CLM73_23675</name>
</gene>
<feature type="transmembrane region" description="Helical" evidence="1">
    <location>
        <begin position="96"/>
        <end position="114"/>
    </location>
</feature>
<evidence type="ECO:0000259" key="2">
    <source>
        <dbReference type="Pfam" id="PF04773"/>
    </source>
</evidence>
<evidence type="ECO:0000313" key="6">
    <source>
        <dbReference type="Proteomes" id="UP000239477"/>
    </source>
</evidence>
<accession>A0A2S0ICZ6</accession>
<evidence type="ECO:0000259" key="3">
    <source>
        <dbReference type="Pfam" id="PF16220"/>
    </source>
</evidence>
<dbReference type="Gene3D" id="2.60.120.1440">
    <property type="match status" value="1"/>
</dbReference>
<dbReference type="Proteomes" id="UP000239477">
    <property type="component" value="Chromosome"/>
</dbReference>
<dbReference type="EMBL" id="CP023270">
    <property type="protein sequence ID" value="AVJ29854.1"/>
    <property type="molecule type" value="Genomic_DNA"/>
</dbReference>
<dbReference type="AlphaFoldDB" id="A0A2S0ICZ6"/>
<protein>
    <submittedName>
        <fullName evidence="5">Iron dicitrate transport regulator FecR</fullName>
    </submittedName>
</protein>
<dbReference type="GO" id="GO:0016989">
    <property type="term" value="F:sigma factor antagonist activity"/>
    <property type="evidence" value="ECO:0007669"/>
    <property type="project" value="TreeGrafter"/>
</dbReference>
<feature type="domain" description="FecR protein" evidence="2">
    <location>
        <begin position="127"/>
        <end position="219"/>
    </location>
</feature>
<keyword evidence="1" id="KW-0812">Transmembrane</keyword>
<dbReference type="InterPro" id="IPR012373">
    <property type="entry name" value="Ferrdict_sens_TM"/>
</dbReference>
<dbReference type="InterPro" id="IPR032508">
    <property type="entry name" value="FecR_C"/>
</dbReference>
<feature type="domain" description="FecR N-terminal" evidence="3">
    <location>
        <begin position="21"/>
        <end position="60"/>
    </location>
</feature>
<evidence type="ECO:0000313" key="5">
    <source>
        <dbReference type="EMBL" id="AVJ29854.1"/>
    </source>
</evidence>
<name>A0A2S0ICZ6_9BURK</name>
<keyword evidence="1" id="KW-1133">Transmembrane helix</keyword>
<dbReference type="PANTHER" id="PTHR30273:SF2">
    <property type="entry name" value="PROTEIN FECR"/>
    <property type="match status" value="1"/>
</dbReference>
<dbReference type="OrthoDB" id="8617634at2"/>
<dbReference type="InterPro" id="IPR032623">
    <property type="entry name" value="FecR_N"/>
</dbReference>